<evidence type="ECO:0000256" key="7">
    <source>
        <dbReference type="SAM" id="MobiDB-lite"/>
    </source>
</evidence>
<dbReference type="RefSeq" id="XP_038045935.1">
    <property type="nucleotide sequence ID" value="XM_038190007.1"/>
</dbReference>
<keyword evidence="3" id="KW-0805">Transcription regulation</keyword>
<evidence type="ECO:0000256" key="1">
    <source>
        <dbReference type="ARBA" id="ARBA00004123"/>
    </source>
</evidence>
<proteinExistence type="inferred from homology"/>
<evidence type="ECO:0000313" key="9">
    <source>
        <dbReference type="EnsemblMetazoa" id="XP_038045935.1"/>
    </source>
</evidence>
<dbReference type="RefSeq" id="XP_038046082.1">
    <property type="nucleotide sequence ID" value="XM_038190154.1"/>
</dbReference>
<evidence type="ECO:0000256" key="3">
    <source>
        <dbReference type="ARBA" id="ARBA00023015"/>
    </source>
</evidence>
<sequence>MADSYHDHMDDLVSDQHDRGLKRPLDTTSTSASDESADEFSSPTSQKRMKFDDLGSPPEPHGLLSALGDFSSAGRNKDMNRQAGSLESVTDDTAKQPASTEQPHQEQAVETEAKSEGQPSDLGGSKEGDAEGDREGEKPAGPRLERSLSAAEEHKLKEQIEEEMRQKKQILVDSLSEAQLNRYEMYRRASFPKAAVKRYMQSITGCSASHNVVIAMSGIAKVYVGEIVEAALDVLEQWGDTGPLQPKHIREAMRRLKSQDKVPSEKRQPLFR</sequence>
<dbReference type="Gene3D" id="1.10.20.10">
    <property type="entry name" value="Histone, subunit A"/>
    <property type="match status" value="1"/>
</dbReference>
<feature type="compositionally biased region" description="Basic and acidic residues" evidence="7">
    <location>
        <begin position="124"/>
        <end position="148"/>
    </location>
</feature>
<dbReference type="GO" id="GO:0046982">
    <property type="term" value="F:protein heterodimerization activity"/>
    <property type="evidence" value="ECO:0007669"/>
    <property type="project" value="InterPro"/>
</dbReference>
<reference evidence="9" key="1">
    <citation type="submission" date="2022-11" db="UniProtKB">
        <authorList>
            <consortium name="EnsemblMetazoa"/>
        </authorList>
    </citation>
    <scope>IDENTIFICATION</scope>
</reference>
<keyword evidence="10" id="KW-1185">Reference proteome</keyword>
<dbReference type="GeneID" id="119720326"/>
<dbReference type="SUPFAM" id="SSF47113">
    <property type="entry name" value="Histone-fold"/>
    <property type="match status" value="1"/>
</dbReference>
<dbReference type="EnsemblMetazoa" id="XM_038190154.1">
    <property type="protein sequence ID" value="XP_038046082.1"/>
    <property type="gene ID" value="LOC119720326"/>
</dbReference>
<keyword evidence="6" id="KW-0175">Coiled coil</keyword>
<feature type="coiled-coil region" evidence="6">
    <location>
        <begin position="150"/>
        <end position="177"/>
    </location>
</feature>
<dbReference type="RefSeq" id="XP_038046009.1">
    <property type="nucleotide sequence ID" value="XM_038190081.1"/>
</dbReference>
<dbReference type="FunFam" id="1.10.20.10:FF:000025">
    <property type="entry name" value="Transcription initiation factor TFIID subunit 11"/>
    <property type="match status" value="1"/>
</dbReference>
<protein>
    <recommendedName>
        <fullName evidence="8">TAFII28-like protein domain-containing protein</fullName>
    </recommendedName>
</protein>
<dbReference type="OrthoDB" id="28335at2759"/>
<dbReference type="Proteomes" id="UP000887568">
    <property type="component" value="Unplaced"/>
</dbReference>
<evidence type="ECO:0000313" key="10">
    <source>
        <dbReference type="Proteomes" id="UP000887568"/>
    </source>
</evidence>
<dbReference type="InterPro" id="IPR009072">
    <property type="entry name" value="Histone-fold"/>
</dbReference>
<dbReference type="PANTHER" id="PTHR13218:SF8">
    <property type="entry name" value="TRANSCRIPTION INITIATION FACTOR TFIID SUBUNIT 11"/>
    <property type="match status" value="1"/>
</dbReference>
<dbReference type="AlphaFoldDB" id="A0A913Z598"/>
<dbReference type="GO" id="GO:0051123">
    <property type="term" value="P:RNA polymerase II preinitiation complex assembly"/>
    <property type="evidence" value="ECO:0007669"/>
    <property type="project" value="InterPro"/>
</dbReference>
<dbReference type="RefSeq" id="XP_038046164.1">
    <property type="nucleotide sequence ID" value="XM_038190236.1"/>
</dbReference>
<dbReference type="CDD" id="cd08048">
    <property type="entry name" value="HFD_TAF11"/>
    <property type="match status" value="1"/>
</dbReference>
<dbReference type="EnsemblMetazoa" id="XM_038190007.1">
    <property type="protein sequence ID" value="XP_038045935.1"/>
    <property type="gene ID" value="LOC119720326"/>
</dbReference>
<dbReference type="OMA" id="ADEFNSP"/>
<comment type="subcellular location">
    <subcellularLocation>
        <location evidence="1">Nucleus</location>
    </subcellularLocation>
</comment>
<dbReference type="InterPro" id="IPR045127">
    <property type="entry name" value="TAF11-like"/>
</dbReference>
<evidence type="ECO:0000259" key="8">
    <source>
        <dbReference type="Pfam" id="PF04719"/>
    </source>
</evidence>
<evidence type="ECO:0000256" key="5">
    <source>
        <dbReference type="ARBA" id="ARBA00023242"/>
    </source>
</evidence>
<dbReference type="Pfam" id="PF04719">
    <property type="entry name" value="TAFII28"/>
    <property type="match status" value="1"/>
</dbReference>
<feature type="region of interest" description="Disordered" evidence="7">
    <location>
        <begin position="1"/>
        <end position="148"/>
    </location>
</feature>
<keyword evidence="4" id="KW-0804">Transcription</keyword>
<dbReference type="GO" id="GO:0005669">
    <property type="term" value="C:transcription factor TFIID complex"/>
    <property type="evidence" value="ECO:0007669"/>
    <property type="project" value="InterPro"/>
</dbReference>
<name>A0A913Z598_PATMI</name>
<dbReference type="EnsemblMetazoa" id="XM_038190081.1">
    <property type="protein sequence ID" value="XP_038046009.1"/>
    <property type="gene ID" value="LOC119720326"/>
</dbReference>
<keyword evidence="5" id="KW-0539">Nucleus</keyword>
<evidence type="ECO:0000256" key="4">
    <source>
        <dbReference type="ARBA" id="ARBA00023163"/>
    </source>
</evidence>
<feature type="compositionally biased region" description="Low complexity" evidence="7">
    <location>
        <begin position="26"/>
        <end position="42"/>
    </location>
</feature>
<dbReference type="PANTHER" id="PTHR13218">
    <property type="entry name" value="TRANSCRIPTION INITIATION FACTOR TFIID SUBUNIT 11-RELATED"/>
    <property type="match status" value="1"/>
</dbReference>
<organism evidence="9 10">
    <name type="scientific">Patiria miniata</name>
    <name type="common">Bat star</name>
    <name type="synonym">Asterina miniata</name>
    <dbReference type="NCBI Taxonomy" id="46514"/>
    <lineage>
        <taxon>Eukaryota</taxon>
        <taxon>Metazoa</taxon>
        <taxon>Echinodermata</taxon>
        <taxon>Eleutherozoa</taxon>
        <taxon>Asterozoa</taxon>
        <taxon>Asteroidea</taxon>
        <taxon>Valvatacea</taxon>
        <taxon>Valvatida</taxon>
        <taxon>Asterinidae</taxon>
        <taxon>Patiria</taxon>
    </lineage>
</organism>
<comment type="similarity">
    <text evidence="2">Belongs to the TAF11 family.</text>
</comment>
<dbReference type="GO" id="GO:0016251">
    <property type="term" value="F:RNA polymerase II general transcription initiation factor activity"/>
    <property type="evidence" value="ECO:0007669"/>
    <property type="project" value="TreeGrafter"/>
</dbReference>
<evidence type="ECO:0000256" key="6">
    <source>
        <dbReference type="SAM" id="Coils"/>
    </source>
</evidence>
<feature type="domain" description="TAFII28-like protein" evidence="8">
    <location>
        <begin position="170"/>
        <end position="255"/>
    </location>
</feature>
<accession>A0A913Z598</accession>
<dbReference type="InterPro" id="IPR006809">
    <property type="entry name" value="TAFII28_dom"/>
</dbReference>
<dbReference type="EnsemblMetazoa" id="XM_038190236.1">
    <property type="protein sequence ID" value="XP_038046164.1"/>
    <property type="gene ID" value="LOC119720326"/>
</dbReference>
<feature type="compositionally biased region" description="Basic and acidic residues" evidence="7">
    <location>
        <begin position="1"/>
        <end position="25"/>
    </location>
</feature>
<evidence type="ECO:0000256" key="2">
    <source>
        <dbReference type="ARBA" id="ARBA00009788"/>
    </source>
</evidence>